<dbReference type="GO" id="GO:0010041">
    <property type="term" value="P:response to iron(III) ion"/>
    <property type="evidence" value="ECO:0007669"/>
    <property type="project" value="TreeGrafter"/>
</dbReference>
<keyword evidence="6 8" id="KW-1133">Transmembrane helix</keyword>
<evidence type="ECO:0000256" key="4">
    <source>
        <dbReference type="ARBA" id="ARBA00022679"/>
    </source>
</evidence>
<dbReference type="EMBL" id="VBPB01000055">
    <property type="protein sequence ID" value="TMQ73637.1"/>
    <property type="molecule type" value="Genomic_DNA"/>
</dbReference>
<feature type="transmembrane region" description="Helical" evidence="8">
    <location>
        <begin position="83"/>
        <end position="105"/>
    </location>
</feature>
<feature type="transmembrane region" description="Helical" evidence="8">
    <location>
        <begin position="294"/>
        <end position="313"/>
    </location>
</feature>
<proteinExistence type="predicted"/>
<evidence type="ECO:0000313" key="11">
    <source>
        <dbReference type="Proteomes" id="UP000319771"/>
    </source>
</evidence>
<evidence type="ECO:0000256" key="6">
    <source>
        <dbReference type="ARBA" id="ARBA00022989"/>
    </source>
</evidence>
<dbReference type="AlphaFoldDB" id="A0A538UCU1"/>
<name>A0A538UCU1_UNCEI</name>
<sequence>MRARAWPLPLALVSLAFAASLLLAGALPLIDPDEGRNAEVAREMSVGGDLVIPHLAGMPYLDKPPAFFWATALAIRLLGPTPLAARLPAALAAALTLLALAHLALRQSGRRLALRAVALLAAAPLFAVLSAYCIFDMPLTLCVTVLWTALARELSEGALPRRRAAMFAAVTLGVLLKGPVMLAWALGGSLAAALLLRRRDPLRWLAWWPGWLMVAGLAGGWFALATARHPEYPHYAFVEETFERLSRGTFHREQPWWFMPAVLIIGTLPWSLATPWRDLRAGASPVRDPASRRMLDAHGVALGFVLFGVVFFTLSHSKLVTYCLPALPPLAWLAAAAWNDPRPHRWPALMLAGLFGALGVACLVGRGGWLQALSQAPASSGVETGRALGLALLGAAMLGLAAAMTRRPGLAFVTTLLFAPIALGTGRPLAAAYAATQSGAPLAHAIAAAGGGPVRYEACYSPGTDYLLGHGGTLVATGDAWITSNYQLRYRAALAARGGWTPLAADAPTPGARVVVRPASSPGDPPAGWTECFHDRRFVAFRADATP</sequence>
<dbReference type="Pfam" id="PF13231">
    <property type="entry name" value="PMT_2"/>
    <property type="match status" value="1"/>
</dbReference>
<evidence type="ECO:0000259" key="9">
    <source>
        <dbReference type="Pfam" id="PF13231"/>
    </source>
</evidence>
<evidence type="ECO:0000256" key="5">
    <source>
        <dbReference type="ARBA" id="ARBA00022692"/>
    </source>
</evidence>
<protein>
    <submittedName>
        <fullName evidence="10">Phospholipid carrier-dependent glycosyltransferase</fullName>
    </submittedName>
</protein>
<feature type="transmembrane region" description="Helical" evidence="8">
    <location>
        <begin position="205"/>
        <end position="224"/>
    </location>
</feature>
<gene>
    <name evidence="10" type="ORF">E6K81_03705</name>
</gene>
<feature type="transmembrane region" description="Helical" evidence="8">
    <location>
        <begin position="346"/>
        <end position="367"/>
    </location>
</feature>
<dbReference type="PANTHER" id="PTHR33908">
    <property type="entry name" value="MANNOSYLTRANSFERASE YKCB-RELATED"/>
    <property type="match status" value="1"/>
</dbReference>
<feature type="domain" description="Glycosyltransferase RgtA/B/C/D-like" evidence="9">
    <location>
        <begin position="62"/>
        <end position="184"/>
    </location>
</feature>
<feature type="transmembrane region" description="Helical" evidence="8">
    <location>
        <begin position="167"/>
        <end position="196"/>
    </location>
</feature>
<evidence type="ECO:0000256" key="1">
    <source>
        <dbReference type="ARBA" id="ARBA00004651"/>
    </source>
</evidence>
<dbReference type="PANTHER" id="PTHR33908:SF3">
    <property type="entry name" value="UNDECAPRENYL PHOSPHATE-ALPHA-4-AMINO-4-DEOXY-L-ARABINOSE ARABINOSYL TRANSFERASE"/>
    <property type="match status" value="1"/>
</dbReference>
<evidence type="ECO:0000256" key="2">
    <source>
        <dbReference type="ARBA" id="ARBA00022475"/>
    </source>
</evidence>
<feature type="transmembrane region" description="Helical" evidence="8">
    <location>
        <begin position="256"/>
        <end position="273"/>
    </location>
</feature>
<comment type="caution">
    <text evidence="10">The sequence shown here is derived from an EMBL/GenBank/DDBJ whole genome shotgun (WGS) entry which is preliminary data.</text>
</comment>
<keyword evidence="4 10" id="KW-0808">Transferase</keyword>
<organism evidence="10 11">
    <name type="scientific">Eiseniibacteriota bacterium</name>
    <dbReference type="NCBI Taxonomy" id="2212470"/>
    <lineage>
        <taxon>Bacteria</taxon>
        <taxon>Candidatus Eiseniibacteriota</taxon>
    </lineage>
</organism>
<feature type="transmembrane region" description="Helical" evidence="8">
    <location>
        <begin position="387"/>
        <end position="405"/>
    </location>
</feature>
<feature type="transmembrane region" description="Helical" evidence="8">
    <location>
        <begin position="117"/>
        <end position="147"/>
    </location>
</feature>
<reference evidence="10 11" key="1">
    <citation type="journal article" date="2019" name="Nat. Microbiol.">
        <title>Mediterranean grassland soil C-N compound turnover is dependent on rainfall and depth, and is mediated by genomically divergent microorganisms.</title>
        <authorList>
            <person name="Diamond S."/>
            <person name="Andeer P.F."/>
            <person name="Li Z."/>
            <person name="Crits-Christoph A."/>
            <person name="Burstein D."/>
            <person name="Anantharaman K."/>
            <person name="Lane K.R."/>
            <person name="Thomas B.C."/>
            <person name="Pan C."/>
            <person name="Northen T.R."/>
            <person name="Banfield J.F."/>
        </authorList>
    </citation>
    <scope>NUCLEOTIDE SEQUENCE [LARGE SCALE GENOMIC DNA]</scope>
    <source>
        <strain evidence="10">WS_11</strain>
    </source>
</reference>
<dbReference type="GO" id="GO:0016763">
    <property type="term" value="F:pentosyltransferase activity"/>
    <property type="evidence" value="ECO:0007669"/>
    <property type="project" value="TreeGrafter"/>
</dbReference>
<dbReference type="GO" id="GO:0005886">
    <property type="term" value="C:plasma membrane"/>
    <property type="evidence" value="ECO:0007669"/>
    <property type="project" value="UniProtKB-SubCell"/>
</dbReference>
<keyword evidence="3" id="KW-0328">Glycosyltransferase</keyword>
<keyword evidence="5 8" id="KW-0812">Transmembrane</keyword>
<dbReference type="InterPro" id="IPR050297">
    <property type="entry name" value="LipidA_mod_glycosyltrf_83"/>
</dbReference>
<evidence type="ECO:0000256" key="8">
    <source>
        <dbReference type="SAM" id="Phobius"/>
    </source>
</evidence>
<keyword evidence="7 8" id="KW-0472">Membrane</keyword>
<evidence type="ECO:0000256" key="7">
    <source>
        <dbReference type="ARBA" id="ARBA00023136"/>
    </source>
</evidence>
<dbReference type="InterPro" id="IPR038731">
    <property type="entry name" value="RgtA/B/C-like"/>
</dbReference>
<evidence type="ECO:0000256" key="3">
    <source>
        <dbReference type="ARBA" id="ARBA00022676"/>
    </source>
</evidence>
<comment type="subcellular location">
    <subcellularLocation>
        <location evidence="1">Cell membrane</location>
        <topology evidence="1">Multi-pass membrane protein</topology>
    </subcellularLocation>
</comment>
<dbReference type="Proteomes" id="UP000319771">
    <property type="component" value="Unassembled WGS sequence"/>
</dbReference>
<dbReference type="GO" id="GO:0009103">
    <property type="term" value="P:lipopolysaccharide biosynthetic process"/>
    <property type="evidence" value="ECO:0007669"/>
    <property type="project" value="UniProtKB-ARBA"/>
</dbReference>
<evidence type="ECO:0000313" key="10">
    <source>
        <dbReference type="EMBL" id="TMQ73637.1"/>
    </source>
</evidence>
<keyword evidence="2" id="KW-1003">Cell membrane</keyword>
<accession>A0A538UCU1</accession>